<dbReference type="Pfam" id="PF00005">
    <property type="entry name" value="ABC_tran"/>
    <property type="match status" value="1"/>
</dbReference>
<sequence>MRHRLDADPVAQVAWAVSALLWIPQAWFAASLIAGLLQQSSTQDMTTKLALFALLGGVRVGLDHFAQTRLVRDARRSVATLRQDLLNREAGRSPSDDARPDSGALAALLTEKLDMLIPALTRYQPAMMRVRTVPPVILVLALWHSWAVGLVLLVAGPLIPVFQALVGMAAKQASAQQLEEVSTLNTMLLDRLRALPDLRLLGAVGRMTEDFRLRADALRERSMRVLRLAFLSSTVLELFSAIGVAMVAVYVGFLLLGQIDFGYWASPLNATEGIWLLMLAPAFFEPLRELAAAWHDKAAAEAVNDELDVLQAGEFLPLPGGTGRAPALQGPAHIRTRSLGVQLADHRIVFPDLDIPPGARVALTGPSGSGKSTLLACLAALRTPDHGTIEVAGHVLDPATAAAWRARLGWLPQDVHFLNRSLLGNLLLNGRKVDDPTLQSALQKAQADRIVARLPHGLHTRLGETGVGVSGGEARRLLIARLWLSQADVILADEPTADLDRITADAVTDALLDLSASGRTLIVATHDAALADRMDRVVSLDGGVG</sequence>
<dbReference type="Pfam" id="PF00664">
    <property type="entry name" value="ABC_membrane"/>
    <property type="match status" value="1"/>
</dbReference>
<dbReference type="Gene3D" id="1.20.1560.10">
    <property type="entry name" value="ABC transporter type 1, transmembrane domain"/>
    <property type="match status" value="1"/>
</dbReference>
<accession>A0A1M7GT23</accession>
<dbReference type="PROSITE" id="PS50929">
    <property type="entry name" value="ABC_TM1F"/>
    <property type="match status" value="1"/>
</dbReference>
<feature type="transmembrane region" description="Helical" evidence="7">
    <location>
        <begin position="12"/>
        <end position="37"/>
    </location>
</feature>
<dbReference type="SUPFAM" id="SSF52540">
    <property type="entry name" value="P-loop containing nucleoside triphosphate hydrolases"/>
    <property type="match status" value="1"/>
</dbReference>
<dbReference type="STRING" id="337701.SAMN05444398_11160"/>
<keyword evidence="5 7" id="KW-1133">Transmembrane helix</keyword>
<evidence type="ECO:0000256" key="6">
    <source>
        <dbReference type="ARBA" id="ARBA00023136"/>
    </source>
</evidence>
<gene>
    <name evidence="10" type="ORF">SAMN05444398_11160</name>
</gene>
<dbReference type="InterPro" id="IPR014216">
    <property type="entry name" value="ABC_transptr_CydD"/>
</dbReference>
<dbReference type="GO" id="GO:0005524">
    <property type="term" value="F:ATP binding"/>
    <property type="evidence" value="ECO:0007669"/>
    <property type="project" value="UniProtKB-KW"/>
</dbReference>
<dbReference type="GO" id="GO:0042883">
    <property type="term" value="P:cysteine transport"/>
    <property type="evidence" value="ECO:0007669"/>
    <property type="project" value="InterPro"/>
</dbReference>
<evidence type="ECO:0000256" key="7">
    <source>
        <dbReference type="SAM" id="Phobius"/>
    </source>
</evidence>
<dbReference type="Proteomes" id="UP000183974">
    <property type="component" value="Unassembled WGS sequence"/>
</dbReference>
<keyword evidence="6 7" id="KW-0472">Membrane</keyword>
<dbReference type="NCBIfam" id="TIGR02857">
    <property type="entry name" value="CydD"/>
    <property type="match status" value="1"/>
</dbReference>
<keyword evidence="4 10" id="KW-0067">ATP-binding</keyword>
<evidence type="ECO:0000259" key="9">
    <source>
        <dbReference type="PROSITE" id="PS50929"/>
    </source>
</evidence>
<evidence type="ECO:0000256" key="2">
    <source>
        <dbReference type="ARBA" id="ARBA00022692"/>
    </source>
</evidence>
<name>A0A1M7GT23_9RHOB</name>
<keyword evidence="2 7" id="KW-0812">Transmembrane</keyword>
<keyword evidence="3" id="KW-0547">Nucleotide-binding</keyword>
<dbReference type="InterPro" id="IPR011527">
    <property type="entry name" value="ABC1_TM_dom"/>
</dbReference>
<dbReference type="CDD" id="cd18584">
    <property type="entry name" value="ABC_6TM_AarD_CydD"/>
    <property type="match status" value="1"/>
</dbReference>
<organism evidence="10 11">
    <name type="scientific">Roseovarius pacificus</name>
    <dbReference type="NCBI Taxonomy" id="337701"/>
    <lineage>
        <taxon>Bacteria</taxon>
        <taxon>Pseudomonadati</taxon>
        <taxon>Pseudomonadota</taxon>
        <taxon>Alphaproteobacteria</taxon>
        <taxon>Rhodobacterales</taxon>
        <taxon>Roseobacteraceae</taxon>
        <taxon>Roseovarius</taxon>
    </lineage>
</organism>
<evidence type="ECO:0000259" key="8">
    <source>
        <dbReference type="PROSITE" id="PS50893"/>
    </source>
</evidence>
<reference evidence="10 11" key="1">
    <citation type="submission" date="2016-11" db="EMBL/GenBank/DDBJ databases">
        <authorList>
            <person name="Jaros S."/>
            <person name="Januszkiewicz K."/>
            <person name="Wedrychowicz H."/>
        </authorList>
    </citation>
    <scope>NUCLEOTIDE SEQUENCE [LARGE SCALE GENOMIC DNA]</scope>
    <source>
        <strain evidence="10 11">DSM 29589</strain>
    </source>
</reference>
<dbReference type="GO" id="GO:0140359">
    <property type="term" value="F:ABC-type transporter activity"/>
    <property type="evidence" value="ECO:0007669"/>
    <property type="project" value="InterPro"/>
</dbReference>
<dbReference type="InterPro" id="IPR027417">
    <property type="entry name" value="P-loop_NTPase"/>
</dbReference>
<dbReference type="RefSeq" id="WP_073035923.1">
    <property type="nucleotide sequence ID" value="NZ_BMLR01000012.1"/>
</dbReference>
<dbReference type="InterPro" id="IPR036640">
    <property type="entry name" value="ABC1_TM_sf"/>
</dbReference>
<keyword evidence="11" id="KW-1185">Reference proteome</keyword>
<dbReference type="PROSITE" id="PS00211">
    <property type="entry name" value="ABC_TRANSPORTER_1"/>
    <property type="match status" value="1"/>
</dbReference>
<evidence type="ECO:0000256" key="5">
    <source>
        <dbReference type="ARBA" id="ARBA00022989"/>
    </source>
</evidence>
<dbReference type="PROSITE" id="PS50893">
    <property type="entry name" value="ABC_TRANSPORTER_2"/>
    <property type="match status" value="1"/>
</dbReference>
<dbReference type="GO" id="GO:0005886">
    <property type="term" value="C:plasma membrane"/>
    <property type="evidence" value="ECO:0007669"/>
    <property type="project" value="UniProtKB-SubCell"/>
</dbReference>
<feature type="domain" description="ABC transporter" evidence="8">
    <location>
        <begin position="334"/>
        <end position="544"/>
    </location>
</feature>
<dbReference type="AlphaFoldDB" id="A0A1M7GT23"/>
<dbReference type="PANTHER" id="PTHR24221">
    <property type="entry name" value="ATP-BINDING CASSETTE SUB-FAMILY B"/>
    <property type="match status" value="1"/>
</dbReference>
<evidence type="ECO:0000256" key="3">
    <source>
        <dbReference type="ARBA" id="ARBA00022741"/>
    </source>
</evidence>
<dbReference type="InterPro" id="IPR039421">
    <property type="entry name" value="Type_1_exporter"/>
</dbReference>
<feature type="domain" description="ABC transmembrane type-1" evidence="9">
    <location>
        <begin position="16"/>
        <end position="299"/>
    </location>
</feature>
<dbReference type="SUPFAM" id="SSF90123">
    <property type="entry name" value="ABC transporter transmembrane region"/>
    <property type="match status" value="1"/>
</dbReference>
<dbReference type="Gene3D" id="3.40.50.300">
    <property type="entry name" value="P-loop containing nucleotide triphosphate hydrolases"/>
    <property type="match status" value="1"/>
</dbReference>
<evidence type="ECO:0000313" key="11">
    <source>
        <dbReference type="Proteomes" id="UP000183974"/>
    </source>
</evidence>
<dbReference type="InterPro" id="IPR003439">
    <property type="entry name" value="ABC_transporter-like_ATP-bd"/>
</dbReference>
<dbReference type="InterPro" id="IPR017871">
    <property type="entry name" value="ABC_transporter-like_CS"/>
</dbReference>
<proteinExistence type="predicted"/>
<dbReference type="GO" id="GO:0016887">
    <property type="term" value="F:ATP hydrolysis activity"/>
    <property type="evidence" value="ECO:0007669"/>
    <property type="project" value="InterPro"/>
</dbReference>
<feature type="transmembrane region" description="Helical" evidence="7">
    <location>
        <begin position="228"/>
        <end position="255"/>
    </location>
</feature>
<dbReference type="SMART" id="SM00382">
    <property type="entry name" value="AAA"/>
    <property type="match status" value="1"/>
</dbReference>
<dbReference type="InterPro" id="IPR003593">
    <property type="entry name" value="AAA+_ATPase"/>
</dbReference>
<evidence type="ECO:0000256" key="1">
    <source>
        <dbReference type="ARBA" id="ARBA00004651"/>
    </source>
</evidence>
<dbReference type="PANTHER" id="PTHR24221:SF654">
    <property type="entry name" value="ATP-BINDING CASSETTE SUB-FAMILY B MEMBER 6"/>
    <property type="match status" value="1"/>
</dbReference>
<feature type="transmembrane region" description="Helical" evidence="7">
    <location>
        <begin position="136"/>
        <end position="162"/>
    </location>
</feature>
<feature type="transmembrane region" description="Helical" evidence="7">
    <location>
        <begin position="261"/>
        <end position="284"/>
    </location>
</feature>
<comment type="subcellular location">
    <subcellularLocation>
        <location evidence="1">Cell membrane</location>
        <topology evidence="1">Multi-pass membrane protein</topology>
    </subcellularLocation>
</comment>
<dbReference type="EMBL" id="FRBR01000011">
    <property type="protein sequence ID" value="SHM18989.1"/>
    <property type="molecule type" value="Genomic_DNA"/>
</dbReference>
<dbReference type="OrthoDB" id="9806127at2"/>
<evidence type="ECO:0000313" key="10">
    <source>
        <dbReference type="EMBL" id="SHM18989.1"/>
    </source>
</evidence>
<protein>
    <submittedName>
        <fullName evidence="10">ATP-binding cassette, subfamily C, CydD</fullName>
    </submittedName>
</protein>
<evidence type="ECO:0000256" key="4">
    <source>
        <dbReference type="ARBA" id="ARBA00022840"/>
    </source>
</evidence>